<organism evidence="1 2">
    <name type="scientific">Candidatus Gallimonas gallistercoris</name>
    <dbReference type="NCBI Taxonomy" id="2838602"/>
    <lineage>
        <taxon>Bacteria</taxon>
        <taxon>Bacillati</taxon>
        <taxon>Bacillota</taxon>
        <taxon>Clostridia</taxon>
        <taxon>Candidatus Gallimonas</taxon>
    </lineage>
</organism>
<reference evidence="1" key="1">
    <citation type="journal article" date="2021" name="PeerJ">
        <title>Extensive microbial diversity within the chicken gut microbiome revealed by metagenomics and culture.</title>
        <authorList>
            <person name="Gilroy R."/>
            <person name="Ravi A."/>
            <person name="Getino M."/>
            <person name="Pursley I."/>
            <person name="Horton D.L."/>
            <person name="Alikhan N.F."/>
            <person name="Baker D."/>
            <person name="Gharbi K."/>
            <person name="Hall N."/>
            <person name="Watson M."/>
            <person name="Adriaenssens E.M."/>
            <person name="Foster-Nyarko E."/>
            <person name="Jarju S."/>
            <person name="Secka A."/>
            <person name="Antonio M."/>
            <person name="Oren A."/>
            <person name="Chaudhuri R.R."/>
            <person name="La Ragione R."/>
            <person name="Hildebrand F."/>
            <person name="Pallen M.J."/>
        </authorList>
    </citation>
    <scope>NUCLEOTIDE SEQUENCE</scope>
    <source>
        <strain evidence="1">CHK156-179</strain>
    </source>
</reference>
<reference evidence="1" key="2">
    <citation type="submission" date="2021-04" db="EMBL/GenBank/DDBJ databases">
        <authorList>
            <person name="Gilroy R."/>
        </authorList>
    </citation>
    <scope>NUCLEOTIDE SEQUENCE</scope>
    <source>
        <strain evidence="1">CHK156-179</strain>
    </source>
</reference>
<evidence type="ECO:0000313" key="2">
    <source>
        <dbReference type="Proteomes" id="UP000824221"/>
    </source>
</evidence>
<dbReference type="Proteomes" id="UP000824221">
    <property type="component" value="Unassembled WGS sequence"/>
</dbReference>
<dbReference type="AlphaFoldDB" id="A0A9D2H3C6"/>
<proteinExistence type="predicted"/>
<dbReference type="EMBL" id="DXAJ01000099">
    <property type="protein sequence ID" value="HJA03019.1"/>
    <property type="molecule type" value="Genomic_DNA"/>
</dbReference>
<gene>
    <name evidence="1" type="ORF">H9797_06585</name>
</gene>
<name>A0A9D2H3C6_9FIRM</name>
<sequence>MQLISASVPKRNAPPGVANGQNEFFFSTVREAAEAQFSRFAGGKLALVSDPERFALFRGFALSPRALSLILEEDALPLFSLPEGVSCILAAGGERVLTAARCFAEVRRIPCVLFPADTSLRGTSEEEAYITLGGKGALHRLAPASVCCDKALLMPTLGEGYASLLLARLACFEGRALAAFGMGEPRPEVPAFEATFESVLRAAYVLPAALREGEGFTLAALLQKDGEKTPHWRAYVQLSALYAAFFEKGMPRRTFVPDYARRALSAGAPLCARVPSPEEYALRALTLERIRSSFAKEAKELLMARKRQAERISSLSAAPVSLRGGNTFRLRYLPEFAPRGLSSVIRDFGLLDLD</sequence>
<accession>A0A9D2H3C6</accession>
<comment type="caution">
    <text evidence="1">The sequence shown here is derived from an EMBL/GenBank/DDBJ whole genome shotgun (WGS) entry which is preliminary data.</text>
</comment>
<evidence type="ECO:0000313" key="1">
    <source>
        <dbReference type="EMBL" id="HJA03019.1"/>
    </source>
</evidence>
<protein>
    <submittedName>
        <fullName evidence="1">Uncharacterized protein</fullName>
    </submittedName>
</protein>